<dbReference type="RefSeq" id="WP_125669768.1">
    <property type="nucleotide sequence ID" value="NZ_AP019004.1"/>
</dbReference>
<dbReference type="GeneID" id="49407766"/>
<name>A0A3G9GVI2_9FIRM</name>
<proteinExistence type="predicted"/>
<evidence type="ECO:0000313" key="1">
    <source>
        <dbReference type="EMBL" id="MTT76434.1"/>
    </source>
</evidence>
<dbReference type="EMBL" id="WNBW01000007">
    <property type="protein sequence ID" value="MTU04498.1"/>
    <property type="molecule type" value="Genomic_DNA"/>
</dbReference>
<comment type="caution">
    <text evidence="1">The sequence shown here is derived from an EMBL/GenBank/DDBJ whole genome shotgun (WGS) entry which is preliminary data.</text>
</comment>
<keyword evidence="3" id="KW-1185">Reference proteome</keyword>
<evidence type="ECO:0008006" key="5">
    <source>
        <dbReference type="Google" id="ProtNLM"/>
    </source>
</evidence>
<dbReference type="OrthoDB" id="328435at2"/>
<dbReference type="InterPro" id="IPR029069">
    <property type="entry name" value="HotDog_dom_sf"/>
</dbReference>
<dbReference type="Proteomes" id="UP000443070">
    <property type="component" value="Unassembled WGS sequence"/>
</dbReference>
<dbReference type="SUPFAM" id="SSF54637">
    <property type="entry name" value="Thioesterase/thiol ester dehydrase-isomerase"/>
    <property type="match status" value="1"/>
</dbReference>
<dbReference type="Proteomes" id="UP000484547">
    <property type="component" value="Unassembled WGS sequence"/>
</dbReference>
<sequence>MSTENVSGILFLVQSACLERRFLDDPALSIEQLNCGQIRISFSLTAGIDLDHRGKVRSSVIYRLLESVLQISAVSVGVEAETLNFCCNIVKYTAAEKLYAVCKICHCGRMTLVAEAEVYDENDTLLATVLTTLFVVETIKDIPRKW</sequence>
<dbReference type="AlphaFoldDB" id="A0A3G9GVI2"/>
<evidence type="ECO:0000313" key="2">
    <source>
        <dbReference type="EMBL" id="MTU04498.1"/>
    </source>
</evidence>
<accession>A0A3G9GVI2</accession>
<dbReference type="Gene3D" id="3.10.129.10">
    <property type="entry name" value="Hotdog Thioesterase"/>
    <property type="match status" value="1"/>
</dbReference>
<evidence type="ECO:0000313" key="3">
    <source>
        <dbReference type="Proteomes" id="UP000443070"/>
    </source>
</evidence>
<evidence type="ECO:0000313" key="4">
    <source>
        <dbReference type="Proteomes" id="UP000484547"/>
    </source>
</evidence>
<organism evidence="1 4">
    <name type="scientific">Phascolarctobacterium faecium</name>
    <dbReference type="NCBI Taxonomy" id="33025"/>
    <lineage>
        <taxon>Bacteria</taxon>
        <taxon>Bacillati</taxon>
        <taxon>Bacillota</taxon>
        <taxon>Negativicutes</taxon>
        <taxon>Acidaminococcales</taxon>
        <taxon>Acidaminococcaceae</taxon>
        <taxon>Phascolarctobacterium</taxon>
    </lineage>
</organism>
<dbReference type="EMBL" id="WNBM01000007">
    <property type="protein sequence ID" value="MTT76434.1"/>
    <property type="molecule type" value="Genomic_DNA"/>
</dbReference>
<reference evidence="3 4" key="1">
    <citation type="journal article" date="2019" name="Nat. Med.">
        <title>A library of human gut bacterial isolates paired with longitudinal multiomics data enables mechanistic microbiome research.</title>
        <authorList>
            <person name="Poyet M."/>
            <person name="Groussin M."/>
            <person name="Gibbons S.M."/>
            <person name="Avila-Pacheco J."/>
            <person name="Jiang X."/>
            <person name="Kearney S.M."/>
            <person name="Perrotta A.R."/>
            <person name="Berdy B."/>
            <person name="Zhao S."/>
            <person name="Lieberman T.D."/>
            <person name="Swanson P.K."/>
            <person name="Smith M."/>
            <person name="Roesemann S."/>
            <person name="Alexander J.E."/>
            <person name="Rich S.A."/>
            <person name="Livny J."/>
            <person name="Vlamakis H."/>
            <person name="Clish C."/>
            <person name="Bullock K."/>
            <person name="Deik A."/>
            <person name="Scott J."/>
            <person name="Pierce K.A."/>
            <person name="Xavier R.J."/>
            <person name="Alm E.J."/>
        </authorList>
    </citation>
    <scope>NUCLEOTIDE SEQUENCE [LARGE SCALE GENOMIC DNA]</scope>
    <source>
        <strain evidence="1 4">BIOML-A13</strain>
        <strain evidence="2 3">BIOML-A3</strain>
    </source>
</reference>
<protein>
    <recommendedName>
        <fullName evidence="5">Thioesterase domain-containing protein</fullName>
    </recommendedName>
</protein>
<gene>
    <name evidence="1" type="ORF">GMD11_09165</name>
    <name evidence="2" type="ORF">GMD18_08820</name>
</gene>